<organism evidence="3 4">
    <name type="scientific">Conexibacter stalactiti</name>
    <dbReference type="NCBI Taxonomy" id="1940611"/>
    <lineage>
        <taxon>Bacteria</taxon>
        <taxon>Bacillati</taxon>
        <taxon>Actinomycetota</taxon>
        <taxon>Thermoleophilia</taxon>
        <taxon>Solirubrobacterales</taxon>
        <taxon>Conexibacteraceae</taxon>
        <taxon>Conexibacter</taxon>
    </lineage>
</organism>
<protein>
    <submittedName>
        <fullName evidence="3">DUF6605 domain-containing protein</fullName>
    </submittedName>
</protein>
<evidence type="ECO:0000313" key="4">
    <source>
        <dbReference type="Proteomes" id="UP001284601"/>
    </source>
</evidence>
<accession>A0ABU4HY76</accession>
<evidence type="ECO:0000313" key="3">
    <source>
        <dbReference type="EMBL" id="MDW5597425.1"/>
    </source>
</evidence>
<dbReference type="InterPro" id="IPR029062">
    <property type="entry name" value="Class_I_gatase-like"/>
</dbReference>
<feature type="region of interest" description="Disordered" evidence="1">
    <location>
        <begin position="1"/>
        <end position="21"/>
    </location>
</feature>
<dbReference type="Proteomes" id="UP001284601">
    <property type="component" value="Unassembled WGS sequence"/>
</dbReference>
<dbReference type="InterPro" id="IPR013320">
    <property type="entry name" value="ConA-like_dom_sf"/>
</dbReference>
<feature type="region of interest" description="Disordered" evidence="1">
    <location>
        <begin position="566"/>
        <end position="588"/>
    </location>
</feature>
<dbReference type="Gene3D" id="2.60.120.200">
    <property type="match status" value="1"/>
</dbReference>
<dbReference type="SUPFAM" id="SSF49899">
    <property type="entry name" value="Concanavalin A-like lectins/glucanases"/>
    <property type="match status" value="1"/>
</dbReference>
<dbReference type="RefSeq" id="WP_318599889.1">
    <property type="nucleotide sequence ID" value="NZ_JAWSTH010000087.1"/>
</dbReference>
<dbReference type="Pfam" id="PF13385">
    <property type="entry name" value="Laminin_G_3"/>
    <property type="match status" value="1"/>
</dbReference>
<dbReference type="InterPro" id="IPR046540">
    <property type="entry name" value="DMFA2_C"/>
</dbReference>
<dbReference type="SUPFAM" id="SSF52317">
    <property type="entry name" value="Class I glutamine amidotransferase-like"/>
    <property type="match status" value="1"/>
</dbReference>
<evidence type="ECO:0000256" key="1">
    <source>
        <dbReference type="SAM" id="MobiDB-lite"/>
    </source>
</evidence>
<dbReference type="EMBL" id="JAWSTH010000087">
    <property type="protein sequence ID" value="MDW5597425.1"/>
    <property type="molecule type" value="Genomic_DNA"/>
</dbReference>
<name>A0ABU4HY76_9ACTN</name>
<keyword evidence="4" id="KW-1185">Reference proteome</keyword>
<reference evidence="4" key="1">
    <citation type="submission" date="2023-07" db="EMBL/GenBank/DDBJ databases">
        <title>Conexibacter stalactiti sp. nov., isolated from stalactites in a lava cave and emended description of the genus Conexibacter.</title>
        <authorList>
            <person name="Lee S.D."/>
        </authorList>
    </citation>
    <scope>NUCLEOTIDE SEQUENCE [LARGE SCALE GENOMIC DNA]</scope>
    <source>
        <strain evidence="4">KCTC 39840</strain>
    </source>
</reference>
<evidence type="ECO:0000259" key="2">
    <source>
        <dbReference type="Pfam" id="PF20254"/>
    </source>
</evidence>
<feature type="compositionally biased region" description="Basic and acidic residues" evidence="1">
    <location>
        <begin position="7"/>
        <end position="16"/>
    </location>
</feature>
<gene>
    <name evidence="3" type="ORF">R7226_23960</name>
</gene>
<feature type="domain" description="N,N-dimethylformamidase beta subunit-like C-terminal" evidence="2">
    <location>
        <begin position="306"/>
        <end position="736"/>
    </location>
</feature>
<proteinExistence type="predicted"/>
<dbReference type="Pfam" id="PF20254">
    <property type="entry name" value="DMFA2_C"/>
    <property type="match status" value="1"/>
</dbReference>
<sequence>MGTGNRHGAEGRDGAALDRPAGSRGLAVKPVVGYSDPMCVAPGEPIRFMVSSAAPSFRADLVRLRHGDPAQGGPGLRYEEVASEIAGEHPGADQPLRLGSYVEVPHDEALEPAAGLTVSAWIYPTAPGPGPQGLVTKWAEREQTGWGLFLEPDGAVSLRLDGRVHRCTAPLPTFAWAFVCATWDPAKGVVTVEQRPLSTVPDDPAGCAITAADVSGPSPSGAELVLAGHVAADGPTGRYNGKLERPRVHAAALDAAGREALAAGAGVPRPDLLAAWDLAGETDSVRLRDTTGRGRDGRVVNCPGRGVTGHDWDGAETVFHRCPQQFDAIHFHADDLDDAGWEPAFEHVPDAGTRSGVYAMRIRTDAAEDWIPFFVRPPRGTATAPIAFLAPTLSYMAYANEHSAAEYHEEHAQFDITAHYQPEDRYAIAVPVTGLYDRHPDGTGVWYSSWLRPNVSMRPHYHLPIARSAHQLSADLHVIDWLHEKGFEHDVVTDHDLHHDGAELLAPYAAIVTGTHPEYWSAAMLDALEAWLDDGGRMVYLGANGFYWVTSVSPSRPHLIEVRRGRRGTGSWRNDPGEDHHSTTGELGGLWRDRGRAPQRVAGVGMAAQGFDPGRPYRREPASYEERHAWIFDGVEADEIGGSGLVLGAAGGFEIDRMDHALGTAPNAVLLASARGFGDGYQHVVEEVETSDSRQGGSVSPFVRADLVYTERAGGGAVFSTGSIAWGGALSSDGYDNPVSRITENVLRRFADRAPLPGAHVRGALGEPV</sequence>
<comment type="caution">
    <text evidence="3">The sequence shown here is derived from an EMBL/GenBank/DDBJ whole genome shotgun (WGS) entry which is preliminary data.</text>
</comment>